<name>A0A6G0YR21_APHCR</name>
<evidence type="ECO:0000313" key="1">
    <source>
        <dbReference type="EMBL" id="KAF0760264.1"/>
    </source>
</evidence>
<accession>A0A6G0YR21</accession>
<evidence type="ECO:0000313" key="2">
    <source>
        <dbReference type="Proteomes" id="UP000478052"/>
    </source>
</evidence>
<dbReference type="SUPFAM" id="SSF57667">
    <property type="entry name" value="beta-beta-alpha zinc fingers"/>
    <property type="match status" value="1"/>
</dbReference>
<reference evidence="1 2" key="1">
    <citation type="submission" date="2019-08" db="EMBL/GenBank/DDBJ databases">
        <title>Whole genome of Aphis craccivora.</title>
        <authorList>
            <person name="Voronova N.V."/>
            <person name="Shulinski R.S."/>
            <person name="Bandarenka Y.V."/>
            <person name="Zhorov D.G."/>
            <person name="Warner D."/>
        </authorList>
    </citation>
    <scope>NUCLEOTIDE SEQUENCE [LARGE SCALE GENOMIC DNA]</scope>
    <source>
        <strain evidence="1">180601</strain>
        <tissue evidence="1">Whole Body</tissue>
    </source>
</reference>
<gene>
    <name evidence="1" type="ORF">FWK35_00006121</name>
</gene>
<keyword evidence="2" id="KW-1185">Reference proteome</keyword>
<organism evidence="1 2">
    <name type="scientific">Aphis craccivora</name>
    <name type="common">Cowpea aphid</name>
    <dbReference type="NCBI Taxonomy" id="307492"/>
    <lineage>
        <taxon>Eukaryota</taxon>
        <taxon>Metazoa</taxon>
        <taxon>Ecdysozoa</taxon>
        <taxon>Arthropoda</taxon>
        <taxon>Hexapoda</taxon>
        <taxon>Insecta</taxon>
        <taxon>Pterygota</taxon>
        <taxon>Neoptera</taxon>
        <taxon>Paraneoptera</taxon>
        <taxon>Hemiptera</taxon>
        <taxon>Sternorrhyncha</taxon>
        <taxon>Aphidomorpha</taxon>
        <taxon>Aphidoidea</taxon>
        <taxon>Aphididae</taxon>
        <taxon>Aphidini</taxon>
        <taxon>Aphis</taxon>
        <taxon>Aphis</taxon>
    </lineage>
</organism>
<dbReference type="InterPro" id="IPR036236">
    <property type="entry name" value="Znf_C2H2_sf"/>
</dbReference>
<feature type="non-terminal residue" evidence="1">
    <location>
        <position position="1"/>
    </location>
</feature>
<sequence length="66" mass="8035">NTQPSKFYLQLLSKDKFMRKDALKERTFYHTDRNIFEFDICSYQFSDRRNIISHTKIKYIGTFSAM</sequence>
<protein>
    <submittedName>
        <fullName evidence="1">Uncharacterized protein</fullName>
    </submittedName>
</protein>
<proteinExistence type="predicted"/>
<dbReference type="EMBL" id="VUJU01002735">
    <property type="protein sequence ID" value="KAF0760264.1"/>
    <property type="molecule type" value="Genomic_DNA"/>
</dbReference>
<dbReference type="Proteomes" id="UP000478052">
    <property type="component" value="Unassembled WGS sequence"/>
</dbReference>
<dbReference type="AlphaFoldDB" id="A0A6G0YR21"/>
<comment type="caution">
    <text evidence="1">The sequence shown here is derived from an EMBL/GenBank/DDBJ whole genome shotgun (WGS) entry which is preliminary data.</text>
</comment>